<name>A0ABU0WMT3_9PROT</name>
<evidence type="ECO:0000313" key="2">
    <source>
        <dbReference type="EMBL" id="MDQ2105537.1"/>
    </source>
</evidence>
<dbReference type="Proteomes" id="UP001227317">
    <property type="component" value="Unassembled WGS sequence"/>
</dbReference>
<feature type="compositionally biased region" description="Acidic residues" evidence="1">
    <location>
        <begin position="206"/>
        <end position="215"/>
    </location>
</feature>
<sequence length="234" mass="24772">MPRQKFIGDNVYEDMACHVFALSGDPAQQEAINNRYDRLGFLLLRLEPLPADGNVAQGLNVVTNNEILAGPGLDGLPAAVAAHSLPLLCREFGFVQQAGTNTRLWGRFRQGQLLPEHMYVTTPDGRIWDTMPGDPVYRRANNQGLNPGAYGDGADGNDVLLDPGEVFSVEVAALAPQTQAVVAAPDDQWQDVVEAVQAGGNGGGDESGENADNESVDGGGDYVAGEDEGALNDP</sequence>
<evidence type="ECO:0000313" key="3">
    <source>
        <dbReference type="Proteomes" id="UP001227317"/>
    </source>
</evidence>
<dbReference type="EMBL" id="JAUJFI010000150">
    <property type="protein sequence ID" value="MDQ2105537.1"/>
    <property type="molecule type" value="Genomic_DNA"/>
</dbReference>
<feature type="compositionally biased region" description="Acidic residues" evidence="1">
    <location>
        <begin position="224"/>
        <end position="234"/>
    </location>
</feature>
<protein>
    <submittedName>
        <fullName evidence="2">Uncharacterized protein</fullName>
    </submittedName>
</protein>
<gene>
    <name evidence="2" type="ORF">QSG27_22760</name>
</gene>
<comment type="caution">
    <text evidence="2">The sequence shown here is derived from an EMBL/GenBank/DDBJ whole genome shotgun (WGS) entry which is preliminary data.</text>
</comment>
<evidence type="ECO:0000256" key="1">
    <source>
        <dbReference type="SAM" id="MobiDB-lite"/>
    </source>
</evidence>
<organism evidence="2 3">
    <name type="scientific">Azospirillum isscasi</name>
    <dbReference type="NCBI Taxonomy" id="3053926"/>
    <lineage>
        <taxon>Bacteria</taxon>
        <taxon>Pseudomonadati</taxon>
        <taxon>Pseudomonadota</taxon>
        <taxon>Alphaproteobacteria</taxon>
        <taxon>Rhodospirillales</taxon>
        <taxon>Azospirillaceae</taxon>
        <taxon>Azospirillum</taxon>
    </lineage>
</organism>
<proteinExistence type="predicted"/>
<feature type="region of interest" description="Disordered" evidence="1">
    <location>
        <begin position="196"/>
        <end position="234"/>
    </location>
</feature>
<accession>A0ABU0WMT3</accession>
<reference evidence="2 3" key="1">
    <citation type="submission" date="2023-06" db="EMBL/GenBank/DDBJ databases">
        <title>Azospirillum isscasensis sp.nov, a bacterium isolated from rhizosphere soil of rice.</title>
        <authorList>
            <person name="Wang H."/>
        </authorList>
    </citation>
    <scope>NUCLEOTIDE SEQUENCE [LARGE SCALE GENOMIC DNA]</scope>
    <source>
        <strain evidence="2 3">C340-1</strain>
    </source>
</reference>
<keyword evidence="3" id="KW-1185">Reference proteome</keyword>
<dbReference type="RefSeq" id="WP_306710159.1">
    <property type="nucleotide sequence ID" value="NZ_JAUJFI010000150.1"/>
</dbReference>